<reference evidence="1 2" key="1">
    <citation type="submission" date="2014-06" db="EMBL/GenBank/DDBJ databases">
        <title>Evolutionary Origins and Diversification of the Mycorrhizal Mutualists.</title>
        <authorList>
            <consortium name="DOE Joint Genome Institute"/>
            <consortium name="Mycorrhizal Genomics Consortium"/>
            <person name="Kohler A."/>
            <person name="Kuo A."/>
            <person name="Nagy L.G."/>
            <person name="Floudas D."/>
            <person name="Copeland A."/>
            <person name="Barry K.W."/>
            <person name="Cichocki N."/>
            <person name="Veneault-Fourrey C."/>
            <person name="LaButti K."/>
            <person name="Lindquist E.A."/>
            <person name="Lipzen A."/>
            <person name="Lundell T."/>
            <person name="Morin E."/>
            <person name="Murat C."/>
            <person name="Riley R."/>
            <person name="Ohm R."/>
            <person name="Sun H."/>
            <person name="Tunlid A."/>
            <person name="Henrissat B."/>
            <person name="Grigoriev I.V."/>
            <person name="Hibbett D.S."/>
            <person name="Martin F."/>
        </authorList>
    </citation>
    <scope>NUCLEOTIDE SEQUENCE [LARGE SCALE GENOMIC DNA]</scope>
    <source>
        <strain evidence="1 2">SS14</strain>
    </source>
</reference>
<name>A0A0C9W2C5_SPHS4</name>
<sequence>MYKTHGFERFKIWIHHVFDPLLDIAHNAYYAFFNKSNTNPVVSSSNKVAHPGMLSFLHPPSELLHTIHTMPIYQCASAFSLNCLLTRASRPCSC</sequence>
<gene>
    <name evidence="1" type="ORF">M422DRAFT_29839</name>
</gene>
<dbReference type="EMBL" id="KN837111">
    <property type="protein sequence ID" value="KIJ45770.1"/>
    <property type="molecule type" value="Genomic_DNA"/>
</dbReference>
<dbReference type="Proteomes" id="UP000054279">
    <property type="component" value="Unassembled WGS sequence"/>
</dbReference>
<evidence type="ECO:0000313" key="1">
    <source>
        <dbReference type="EMBL" id="KIJ45770.1"/>
    </source>
</evidence>
<accession>A0A0C9W2C5</accession>
<dbReference type="AlphaFoldDB" id="A0A0C9W2C5"/>
<proteinExistence type="predicted"/>
<evidence type="ECO:0000313" key="2">
    <source>
        <dbReference type="Proteomes" id="UP000054279"/>
    </source>
</evidence>
<organism evidence="1 2">
    <name type="scientific">Sphaerobolus stellatus (strain SS14)</name>
    <dbReference type="NCBI Taxonomy" id="990650"/>
    <lineage>
        <taxon>Eukaryota</taxon>
        <taxon>Fungi</taxon>
        <taxon>Dikarya</taxon>
        <taxon>Basidiomycota</taxon>
        <taxon>Agaricomycotina</taxon>
        <taxon>Agaricomycetes</taxon>
        <taxon>Phallomycetidae</taxon>
        <taxon>Geastrales</taxon>
        <taxon>Sphaerobolaceae</taxon>
        <taxon>Sphaerobolus</taxon>
    </lineage>
</organism>
<keyword evidence="2" id="KW-1185">Reference proteome</keyword>
<dbReference type="HOGENOM" id="CLU_2387589_0_0_1"/>
<protein>
    <submittedName>
        <fullName evidence="1">Uncharacterized protein</fullName>
    </submittedName>
</protein>